<feature type="domain" description="Dilute" evidence="14">
    <location>
        <begin position="1387"/>
        <end position="1663"/>
    </location>
</feature>
<keyword evidence="5 11" id="KW-0067">ATP-binding</keyword>
<dbReference type="PROSITE" id="PS51126">
    <property type="entry name" value="DILUTE"/>
    <property type="match status" value="1"/>
</dbReference>
<dbReference type="GO" id="GO:0000146">
    <property type="term" value="F:microfilament motor activity"/>
    <property type="evidence" value="ECO:0007669"/>
    <property type="project" value="TreeGrafter"/>
</dbReference>
<keyword evidence="7 12" id="KW-0175">Coiled coil</keyword>
<keyword evidence="8 11" id="KW-0518">Myosin</keyword>
<evidence type="ECO:0000256" key="7">
    <source>
        <dbReference type="ARBA" id="ARBA00023054"/>
    </source>
</evidence>
<comment type="similarity">
    <text evidence="1 11">Belongs to the TRAFAC class myosin-kinesin ATPase superfamily. Myosin family.</text>
</comment>
<dbReference type="Gene3D" id="3.30.70.1590">
    <property type="match status" value="1"/>
</dbReference>
<dbReference type="FunFam" id="3.40.850.10:FF:000089">
    <property type="entry name" value="Myosin VC"/>
    <property type="match status" value="1"/>
</dbReference>
<reference evidence="16" key="1">
    <citation type="submission" date="2025-08" db="UniProtKB">
        <authorList>
            <consortium name="Ensembl"/>
        </authorList>
    </citation>
    <scope>IDENTIFICATION</scope>
</reference>
<dbReference type="FunFam" id="1.20.5.190:FF:000006">
    <property type="entry name" value="Myosin VA"/>
    <property type="match status" value="1"/>
</dbReference>
<dbReference type="Ensembl" id="ENSABRT00000036582.1">
    <property type="protein sequence ID" value="ENSABRP00000026119.1"/>
    <property type="gene ID" value="ENSABRG00000021587.1"/>
</dbReference>
<protein>
    <submittedName>
        <fullName evidence="16">Myosin VA</fullName>
    </submittedName>
</protein>
<dbReference type="PRINTS" id="PR00193">
    <property type="entry name" value="MYOSINHEAVY"/>
</dbReference>
<evidence type="ECO:0000313" key="17">
    <source>
        <dbReference type="Proteomes" id="UP000694426"/>
    </source>
</evidence>
<sequence length="1708" mass="198267">MQLESAQKKEVWKSAELLKDYKPGDKVLQLRLEEGKDLEYCLDPKTKELPPLRNPDILVGENDLTALSYLHEPAVLHNLKVRFIDSKLIYTYCGIVLVAINPYEQLPIYGEDIINAYSGQNMGDMDPHIFAVAEEAYKQMARDERNQSIIVSGESGAGKTVSAKYAMRYFATVSGSASEANVEEKVLASNPIMESIGNAKTTRNDNSSRFGKYIEIGFDKRYRIIGANMRTYLLEKSRVVFQAEEERNYHIFYQLCASAALPEFKTLRLGMKFTVIVLCNCMYKAVCLRISDSYQMGIFRILAGILHLGNVEFASRDSDSCTIPPKHDPLTIFCDLMGVEYEEMAHWLCHRKLATATETYIKPISKLHAINARDALAKHIYANLFNWIVDHVNKALHSTIKQHSFIGVLDIYGFETFEINSFEQFCINYANEKLQQQFNMHVFKLEQEEYMKEQIPWTLIDFYDNQPCINLIEAKMGILDLLDEECKMPKGSDDTWAQKLYNTHLNKCALFEKPRLSNKAFIIKHFADKVEYQCEGFLEKNKDTVYEEQIKVLKSSKFKLLPELFQDEEKVLSPTSATPSGRVPLSRTAVKPAKARPGQTSKEHKKTVGHQFRNSLHLLMETLNATTPHYVRCIKPNDFKFPFTFDEKRAVQQLRACGVLETIRISAAGFPSRWTYQEFFSRYRVLMKQRDVLGDRKQTCKNVLEKLILDKDKYQFGKTKIFFRAGQVAYLEKIRADKLRAACIRIQKTIRGWLMRKKYMRMRKAAITIQRYVRGYQARCYAKFLRRTRAAITIQKFHRMYVVRKRYQCMRDATIALQALLRGYMARNKYQMMLREHKSIIIQKHVRGWLARVHYRRTLKAIVYLQCCYRRMMAKRELKKLKIEARSVERYKKLHIGLENKIMQLQRKIDEQVKLRESVCKSFIFFKAKNATNRVLSLQEEIAKLRKELQQTQSEKKTIEEWADKYKHETEQASMQSPVNYQNQVTFLCAFLFPSLFPFFTHSSASFCCGSGILLDFVLFFLKQEPSEKKAPLDMSLFLKLQKRVTELEQEKQSLQDELDRKEEQALRAKAKYESLKRQELESENKKLKNELNELQKALTETRSPEVTAPGAPAYRVLLDQLTSVSEELEVRKEEVLILRSQLVSQKECNVLNMSFHHHHVSLLYFLNTFLGRQSPQDYHMLNEDGELWLVYEGLKQANRLLESQLQSQKKSHENELESLRGEIQSLKEENNRQQQLLAQNLQLPPEARIEASLQHEITRLTNENLDLMEQLEKQDKTVRKLKKQLKVFAKKIGELEVGQMENISPGQIIDEPIRPVNIPRKEKDFQGMLEYKKEDEQKLVKNLILELKPRGVAVNLIPGLPAYILFMCVRHADYLNDDQKVRSLLTSTINGIKKVLKKRGDDFETVSFWLSNTCRFLHCLKQYSGEEGFMKHNTPRQNEHCLTNFDLAEYRQVLSDLAIQIYQQLVRVLENILQPMIVSGMLEHETIQGVSGVKPTGLRKRTSSIADEGTYTLDSIIRQLNSFHSVMCQHGMDPELIKQVVKQMFYIIGAVTLNNLLLRKDMCSWSKGMQIRYNVSQLEEWLRDKNLMNSGAKETLEPLIQAAQLLQVKKKTDEDAEAICSMCNALTTAQIVKVLNLYTPVNEFEERVLVSFIRTIQLRLRDRKDSPQLLMDAKHIFPVTFPFNPSSLALETIQIPASLGLGFISRV</sequence>
<dbReference type="GO" id="GO:0005516">
    <property type="term" value="F:calmodulin binding"/>
    <property type="evidence" value="ECO:0007669"/>
    <property type="project" value="UniProtKB-KW"/>
</dbReference>
<keyword evidence="4 11" id="KW-0547">Nucleotide-binding</keyword>
<dbReference type="InterPro" id="IPR027417">
    <property type="entry name" value="P-loop_NTPase"/>
</dbReference>
<keyword evidence="9 11" id="KW-0505">Motor protein</keyword>
<evidence type="ECO:0000259" key="14">
    <source>
        <dbReference type="PROSITE" id="PS51126"/>
    </source>
</evidence>
<keyword evidence="2" id="KW-0597">Phosphoprotein</keyword>
<evidence type="ECO:0000256" key="5">
    <source>
        <dbReference type="ARBA" id="ARBA00022840"/>
    </source>
</evidence>
<dbReference type="GO" id="GO:0016459">
    <property type="term" value="C:myosin complex"/>
    <property type="evidence" value="ECO:0007669"/>
    <property type="project" value="UniProtKB-KW"/>
</dbReference>
<feature type="binding site" evidence="11">
    <location>
        <begin position="153"/>
        <end position="160"/>
    </location>
    <ligand>
        <name>ATP</name>
        <dbReference type="ChEBI" id="CHEBI:30616"/>
    </ligand>
</feature>
<evidence type="ECO:0000256" key="1">
    <source>
        <dbReference type="ARBA" id="ARBA00008314"/>
    </source>
</evidence>
<dbReference type="SMART" id="SM00242">
    <property type="entry name" value="MYSc"/>
    <property type="match status" value="1"/>
</dbReference>
<dbReference type="GeneTree" id="ENSGT00940000155347"/>
<organism evidence="16 17">
    <name type="scientific">Anser brachyrhynchus</name>
    <name type="common">Pink-footed goose</name>
    <dbReference type="NCBI Taxonomy" id="132585"/>
    <lineage>
        <taxon>Eukaryota</taxon>
        <taxon>Metazoa</taxon>
        <taxon>Chordata</taxon>
        <taxon>Craniata</taxon>
        <taxon>Vertebrata</taxon>
        <taxon>Euteleostomi</taxon>
        <taxon>Archelosauria</taxon>
        <taxon>Archosauria</taxon>
        <taxon>Dinosauria</taxon>
        <taxon>Saurischia</taxon>
        <taxon>Theropoda</taxon>
        <taxon>Coelurosauria</taxon>
        <taxon>Aves</taxon>
        <taxon>Neognathae</taxon>
        <taxon>Galloanserae</taxon>
        <taxon>Anseriformes</taxon>
        <taxon>Anatidae</taxon>
        <taxon>Anserinae</taxon>
        <taxon>Anser</taxon>
    </lineage>
</organism>
<dbReference type="InterPro" id="IPR037988">
    <property type="entry name" value="Myo5a_CBD"/>
</dbReference>
<evidence type="ECO:0000313" key="16">
    <source>
        <dbReference type="Ensembl" id="ENSABRP00000026119.1"/>
    </source>
</evidence>
<dbReference type="PANTHER" id="PTHR13140">
    <property type="entry name" value="MYOSIN"/>
    <property type="match status" value="1"/>
</dbReference>
<dbReference type="Gene3D" id="1.20.120.720">
    <property type="entry name" value="Myosin VI head, motor domain, U50 subdomain"/>
    <property type="match status" value="1"/>
</dbReference>
<keyword evidence="3" id="KW-0677">Repeat</keyword>
<evidence type="ECO:0000259" key="15">
    <source>
        <dbReference type="PROSITE" id="PS51456"/>
    </source>
</evidence>
<dbReference type="FunFam" id="1.20.5.190:FF:000001">
    <property type="entry name" value="unconventional myosin-Va"/>
    <property type="match status" value="2"/>
</dbReference>
<dbReference type="Pfam" id="PF25966">
    <property type="entry name" value="Myo5a"/>
    <property type="match status" value="1"/>
</dbReference>
<dbReference type="GO" id="GO:0005737">
    <property type="term" value="C:cytoplasm"/>
    <property type="evidence" value="ECO:0007669"/>
    <property type="project" value="TreeGrafter"/>
</dbReference>
<evidence type="ECO:0000256" key="11">
    <source>
        <dbReference type="PROSITE-ProRule" id="PRU00782"/>
    </source>
</evidence>
<dbReference type="PANTHER" id="PTHR13140:SF273">
    <property type="entry name" value="UNCONVENTIONAL MYOSIN-VA"/>
    <property type="match status" value="1"/>
</dbReference>
<dbReference type="InterPro" id="IPR001609">
    <property type="entry name" value="Myosin_head_motor_dom-like"/>
</dbReference>
<dbReference type="CDD" id="cd15478">
    <property type="entry name" value="Myo5a_CBD"/>
    <property type="match status" value="1"/>
</dbReference>
<evidence type="ECO:0000256" key="4">
    <source>
        <dbReference type="ARBA" id="ARBA00022741"/>
    </source>
</evidence>
<dbReference type="PROSITE" id="PS51456">
    <property type="entry name" value="MYOSIN_MOTOR"/>
    <property type="match status" value="1"/>
</dbReference>
<dbReference type="InterPro" id="IPR036961">
    <property type="entry name" value="Kinesin_motor_dom_sf"/>
</dbReference>
<dbReference type="GO" id="GO:0016020">
    <property type="term" value="C:membrane"/>
    <property type="evidence" value="ECO:0007669"/>
    <property type="project" value="TreeGrafter"/>
</dbReference>
<dbReference type="Proteomes" id="UP000694426">
    <property type="component" value="Unplaced"/>
</dbReference>
<dbReference type="InterPro" id="IPR000048">
    <property type="entry name" value="IQ_motif_EF-hand-BS"/>
</dbReference>
<reference evidence="16" key="2">
    <citation type="submission" date="2025-09" db="UniProtKB">
        <authorList>
            <consortium name="Ensembl"/>
        </authorList>
    </citation>
    <scope>IDENTIFICATION</scope>
</reference>
<dbReference type="GO" id="GO:0005524">
    <property type="term" value="F:ATP binding"/>
    <property type="evidence" value="ECO:0007669"/>
    <property type="project" value="UniProtKB-UniRule"/>
</dbReference>
<evidence type="ECO:0000256" key="3">
    <source>
        <dbReference type="ARBA" id="ARBA00022737"/>
    </source>
</evidence>
<feature type="coiled-coil region" evidence="12">
    <location>
        <begin position="1038"/>
        <end position="1101"/>
    </location>
</feature>
<dbReference type="InterPro" id="IPR002710">
    <property type="entry name" value="Dilute_dom"/>
</dbReference>
<dbReference type="SUPFAM" id="SSF52540">
    <property type="entry name" value="P-loop containing nucleoside triphosphate hydrolases"/>
    <property type="match status" value="2"/>
</dbReference>
<dbReference type="InterPro" id="IPR036103">
    <property type="entry name" value="MYSc_Myo5"/>
</dbReference>
<dbReference type="Gene3D" id="1.10.10.820">
    <property type="match status" value="1"/>
</dbReference>
<gene>
    <name evidence="16" type="primary">MYO5A</name>
</gene>
<name>A0A8B9ICU2_9AVES</name>
<dbReference type="Pfam" id="PF01843">
    <property type="entry name" value="DIL"/>
    <property type="match status" value="1"/>
</dbReference>
<feature type="domain" description="Myosin motor" evidence="15">
    <location>
        <begin position="59"/>
        <end position="736"/>
    </location>
</feature>
<keyword evidence="17" id="KW-1185">Reference proteome</keyword>
<evidence type="ECO:0000256" key="10">
    <source>
        <dbReference type="ARBA" id="ARBA00023203"/>
    </source>
</evidence>
<feature type="coiled-coil region" evidence="12">
    <location>
        <begin position="888"/>
        <end position="962"/>
    </location>
</feature>
<dbReference type="Gene3D" id="3.40.850.10">
    <property type="entry name" value="Kinesin motor domain"/>
    <property type="match status" value="1"/>
</dbReference>
<dbReference type="SUPFAM" id="SSF50084">
    <property type="entry name" value="Myosin S1 fragment, N-terminal domain"/>
    <property type="match status" value="1"/>
</dbReference>
<evidence type="ECO:0000256" key="8">
    <source>
        <dbReference type="ARBA" id="ARBA00023123"/>
    </source>
</evidence>
<evidence type="ECO:0000256" key="9">
    <source>
        <dbReference type="ARBA" id="ARBA00023175"/>
    </source>
</evidence>
<dbReference type="SMART" id="SM01132">
    <property type="entry name" value="DIL"/>
    <property type="match status" value="1"/>
</dbReference>
<dbReference type="Pfam" id="PF00063">
    <property type="entry name" value="Myosin_head"/>
    <property type="match status" value="1"/>
</dbReference>
<proteinExistence type="inferred from homology"/>
<dbReference type="FunFam" id="1.20.58.530:FF:000002">
    <property type="entry name" value="Class V myosin"/>
    <property type="match status" value="1"/>
</dbReference>
<evidence type="ECO:0000256" key="13">
    <source>
        <dbReference type="SAM" id="MobiDB-lite"/>
    </source>
</evidence>
<dbReference type="FunFam" id="3.30.70.1590:FF:000003">
    <property type="entry name" value="Myosin-Va isoform 1"/>
    <property type="match status" value="1"/>
</dbReference>
<evidence type="ECO:0000256" key="12">
    <source>
        <dbReference type="SAM" id="Coils"/>
    </source>
</evidence>
<accession>A0A8B9ICU2</accession>
<evidence type="ECO:0000256" key="6">
    <source>
        <dbReference type="ARBA" id="ARBA00022860"/>
    </source>
</evidence>
<dbReference type="SMART" id="SM00015">
    <property type="entry name" value="IQ"/>
    <property type="match status" value="6"/>
</dbReference>
<feature type="coiled-coil region" evidence="12">
    <location>
        <begin position="1192"/>
        <end position="1292"/>
    </location>
</feature>
<dbReference type="CDD" id="cd01380">
    <property type="entry name" value="MYSc_Myo5"/>
    <property type="match status" value="1"/>
</dbReference>
<keyword evidence="10 11" id="KW-0009">Actin-binding</keyword>
<dbReference type="InterPro" id="IPR058662">
    <property type="entry name" value="Myo5a/b_dom"/>
</dbReference>
<dbReference type="Pfam" id="PF00612">
    <property type="entry name" value="IQ"/>
    <property type="match status" value="6"/>
</dbReference>
<dbReference type="Gene3D" id="1.20.5.190">
    <property type="match status" value="3"/>
</dbReference>
<dbReference type="GO" id="GO:0051015">
    <property type="term" value="F:actin filament binding"/>
    <property type="evidence" value="ECO:0007669"/>
    <property type="project" value="TreeGrafter"/>
</dbReference>
<evidence type="ECO:0000256" key="2">
    <source>
        <dbReference type="ARBA" id="ARBA00022553"/>
    </source>
</evidence>
<feature type="region of interest" description="Disordered" evidence="13">
    <location>
        <begin position="572"/>
        <end position="607"/>
    </location>
</feature>
<feature type="region of interest" description="Actin-binding" evidence="11">
    <location>
        <begin position="616"/>
        <end position="638"/>
    </location>
</feature>
<dbReference type="GO" id="GO:0007015">
    <property type="term" value="P:actin filament organization"/>
    <property type="evidence" value="ECO:0007669"/>
    <property type="project" value="TreeGrafter"/>
</dbReference>
<keyword evidence="6" id="KW-0112">Calmodulin-binding</keyword>
<dbReference type="PROSITE" id="PS50096">
    <property type="entry name" value="IQ"/>
    <property type="match status" value="6"/>
</dbReference>
<dbReference type="Gene3D" id="1.20.58.530">
    <property type="match status" value="1"/>
</dbReference>